<keyword evidence="4" id="KW-1185">Reference proteome</keyword>
<dbReference type="Proteomes" id="UP000001555">
    <property type="component" value="Unassembled WGS sequence"/>
</dbReference>
<dbReference type="HOGENOM" id="CLU_2402077_0_0_1"/>
<dbReference type="VEuPathDB" id="VectorBase:ISCI002231"/>
<evidence type="ECO:0000313" key="2">
    <source>
        <dbReference type="EMBL" id="EEC02814.1"/>
    </source>
</evidence>
<protein>
    <submittedName>
        <fullName evidence="2 3">Uncharacterized protein</fullName>
    </submittedName>
</protein>
<dbReference type="InParanoid" id="B7P892"/>
<feature type="region of interest" description="Disordered" evidence="1">
    <location>
        <begin position="64"/>
        <end position="93"/>
    </location>
</feature>
<reference evidence="2 4" key="1">
    <citation type="submission" date="2008-03" db="EMBL/GenBank/DDBJ databases">
        <title>Annotation of Ixodes scapularis.</title>
        <authorList>
            <consortium name="Ixodes scapularis Genome Project Consortium"/>
            <person name="Caler E."/>
            <person name="Hannick L.I."/>
            <person name="Bidwell S."/>
            <person name="Joardar V."/>
            <person name="Thiagarajan M."/>
            <person name="Amedeo P."/>
            <person name="Galinsky K.J."/>
            <person name="Schobel S."/>
            <person name="Inman J."/>
            <person name="Hostetler J."/>
            <person name="Miller J."/>
            <person name="Hammond M."/>
            <person name="Megy K."/>
            <person name="Lawson D."/>
            <person name="Kodira C."/>
            <person name="Sutton G."/>
            <person name="Meyer J."/>
            <person name="Hill C.A."/>
            <person name="Birren B."/>
            <person name="Nene V."/>
            <person name="Collins F."/>
            <person name="Alarcon-Chaidez F."/>
            <person name="Wikel S."/>
            <person name="Strausberg R."/>
        </authorList>
    </citation>
    <scope>NUCLEOTIDE SEQUENCE [LARGE SCALE GENOMIC DNA]</scope>
    <source>
        <strain evidence="4">Wikel</strain>
        <strain evidence="2">Wikel colony</strain>
    </source>
</reference>
<evidence type="ECO:0000256" key="1">
    <source>
        <dbReference type="SAM" id="MobiDB-lite"/>
    </source>
</evidence>
<dbReference type="VEuPathDB" id="VectorBase:ISCW002231"/>
<dbReference type="EMBL" id="DS656443">
    <property type="protein sequence ID" value="EEC02814.1"/>
    <property type="molecule type" value="Genomic_DNA"/>
</dbReference>
<name>B7P892_IXOSC</name>
<organism>
    <name type="scientific">Ixodes scapularis</name>
    <name type="common">Black-legged tick</name>
    <name type="synonym">Deer tick</name>
    <dbReference type="NCBI Taxonomy" id="6945"/>
    <lineage>
        <taxon>Eukaryota</taxon>
        <taxon>Metazoa</taxon>
        <taxon>Ecdysozoa</taxon>
        <taxon>Arthropoda</taxon>
        <taxon>Chelicerata</taxon>
        <taxon>Arachnida</taxon>
        <taxon>Acari</taxon>
        <taxon>Parasitiformes</taxon>
        <taxon>Ixodida</taxon>
        <taxon>Ixodoidea</taxon>
        <taxon>Ixodidae</taxon>
        <taxon>Ixodinae</taxon>
        <taxon>Ixodes</taxon>
    </lineage>
</organism>
<proteinExistence type="predicted"/>
<evidence type="ECO:0000313" key="4">
    <source>
        <dbReference type="Proteomes" id="UP000001555"/>
    </source>
</evidence>
<dbReference type="EnsemblMetazoa" id="ISCW002231-RA">
    <property type="protein sequence ID" value="ISCW002231-PA"/>
    <property type="gene ID" value="ISCW002231"/>
</dbReference>
<feature type="compositionally biased region" description="Low complexity" evidence="1">
    <location>
        <begin position="74"/>
        <end position="85"/>
    </location>
</feature>
<dbReference type="AlphaFoldDB" id="B7P892"/>
<evidence type="ECO:0000313" key="3">
    <source>
        <dbReference type="EnsemblMetazoa" id="ISCW002231-PA"/>
    </source>
</evidence>
<dbReference type="EMBL" id="ABJB010207370">
    <property type="status" value="NOT_ANNOTATED_CDS"/>
    <property type="molecule type" value="Genomic_DNA"/>
</dbReference>
<gene>
    <name evidence="2" type="ORF">IscW_ISCW002231</name>
</gene>
<reference evidence="3" key="2">
    <citation type="submission" date="2020-05" db="UniProtKB">
        <authorList>
            <consortium name="EnsemblMetazoa"/>
        </authorList>
    </citation>
    <scope>IDENTIFICATION</scope>
    <source>
        <strain evidence="3">wikel</strain>
    </source>
</reference>
<dbReference type="PaxDb" id="6945-B7P892"/>
<accession>B7P892</accession>
<sequence>MMVDVEDGGGGGAADANAAYLAQLNLRLRRGCTAHVDPEGRLYYMKKEARKVSDLLGAASRLNRRISERKQRSNGNGANGHCANATTRGPKSG</sequence>